<feature type="transmembrane region" description="Helical" evidence="5">
    <location>
        <begin position="360"/>
        <end position="378"/>
    </location>
</feature>
<dbReference type="Gene3D" id="1.20.1250.20">
    <property type="entry name" value="MFS general substrate transporter like domains"/>
    <property type="match status" value="2"/>
</dbReference>
<protein>
    <submittedName>
        <fullName evidence="7">MFS general substrate transporter</fullName>
    </submittedName>
</protein>
<dbReference type="GO" id="GO:0005886">
    <property type="term" value="C:plasma membrane"/>
    <property type="evidence" value="ECO:0007669"/>
    <property type="project" value="TreeGrafter"/>
</dbReference>
<evidence type="ECO:0000313" key="8">
    <source>
        <dbReference type="Proteomes" id="UP000235786"/>
    </source>
</evidence>
<dbReference type="OrthoDB" id="10021397at2759"/>
<dbReference type="FunFam" id="1.20.1250.20:FF:000196">
    <property type="entry name" value="MFS toxin efflux pump (AflT)"/>
    <property type="match status" value="1"/>
</dbReference>
<keyword evidence="2 5" id="KW-0812">Transmembrane</keyword>
<feature type="transmembrane region" description="Helical" evidence="5">
    <location>
        <begin position="493"/>
        <end position="513"/>
    </location>
</feature>
<feature type="transmembrane region" description="Helical" evidence="5">
    <location>
        <begin position="416"/>
        <end position="436"/>
    </location>
</feature>
<dbReference type="Proteomes" id="UP000235786">
    <property type="component" value="Unassembled WGS sequence"/>
</dbReference>
<evidence type="ECO:0000259" key="6">
    <source>
        <dbReference type="PROSITE" id="PS50850"/>
    </source>
</evidence>
<accession>A0A2J6QYP7</accession>
<dbReference type="InterPro" id="IPR011701">
    <property type="entry name" value="MFS"/>
</dbReference>
<keyword evidence="3 5" id="KW-1133">Transmembrane helix</keyword>
<dbReference type="CDD" id="cd17502">
    <property type="entry name" value="MFS_Azr1_MDR_like"/>
    <property type="match status" value="1"/>
</dbReference>
<dbReference type="EMBL" id="KZ613962">
    <property type="protein sequence ID" value="PMD31396.1"/>
    <property type="molecule type" value="Genomic_DNA"/>
</dbReference>
<keyword evidence="4 5" id="KW-0472">Membrane</keyword>
<evidence type="ECO:0000313" key="7">
    <source>
        <dbReference type="EMBL" id="PMD31396.1"/>
    </source>
</evidence>
<feature type="transmembrane region" description="Helical" evidence="5">
    <location>
        <begin position="93"/>
        <end position="112"/>
    </location>
</feature>
<feature type="transmembrane region" description="Helical" evidence="5">
    <location>
        <begin position="222"/>
        <end position="241"/>
    </location>
</feature>
<comment type="subcellular location">
    <subcellularLocation>
        <location evidence="1">Membrane</location>
        <topology evidence="1">Multi-pass membrane protein</topology>
    </subcellularLocation>
</comment>
<dbReference type="InterPro" id="IPR036259">
    <property type="entry name" value="MFS_trans_sf"/>
</dbReference>
<proteinExistence type="predicted"/>
<feature type="transmembrane region" description="Helical" evidence="5">
    <location>
        <begin position="330"/>
        <end position="348"/>
    </location>
</feature>
<evidence type="ECO:0000256" key="3">
    <source>
        <dbReference type="ARBA" id="ARBA00022989"/>
    </source>
</evidence>
<feature type="transmembrane region" description="Helical" evidence="5">
    <location>
        <begin position="253"/>
        <end position="272"/>
    </location>
</feature>
<evidence type="ECO:0000256" key="1">
    <source>
        <dbReference type="ARBA" id="ARBA00004141"/>
    </source>
</evidence>
<keyword evidence="8" id="KW-1185">Reference proteome</keyword>
<feature type="transmembrane region" description="Helical" evidence="5">
    <location>
        <begin position="292"/>
        <end position="310"/>
    </location>
</feature>
<name>A0A2J6QYP7_HYAVF</name>
<dbReference type="PRINTS" id="PR01036">
    <property type="entry name" value="TCRTETB"/>
</dbReference>
<feature type="transmembrane region" description="Helical" evidence="5">
    <location>
        <begin position="178"/>
        <end position="201"/>
    </location>
</feature>
<dbReference type="Pfam" id="PF07690">
    <property type="entry name" value="MFS_1"/>
    <property type="match status" value="1"/>
</dbReference>
<feature type="transmembrane region" description="Helical" evidence="5">
    <location>
        <begin position="25"/>
        <end position="43"/>
    </location>
</feature>
<feature type="domain" description="Major facilitator superfamily (MFS) profile" evidence="6">
    <location>
        <begin position="28"/>
        <end position="516"/>
    </location>
</feature>
<sequence>MVTVTKSREPETECQPSEYMSGPPLTLLILSLCIGTFLVSLDRTIITVPIPQITKDFKSTADIGWYGAAYSLTSCGCMPLYGRAYQSFNVKWTFLGSMAVFALGSLVCAASPASAGLIVGRAIAGLGNAGAVTGGMAILTHTVALEKRAMYNSFVLMMFTIGAIAGPLFGGLFVDKATWRWCFWINLPVIALTSLTFYFTFKPKPTSQLSKKFITRLLELDLEGCIILLVAAVMFFTALQYTAAGNNWGTPRVIGLLVGSGIAALIFIGWIWHKQDEALIPLGILKDRRVAASCMMGFLVYGTIATQAYYLPTWFQAIKGDTAIKSGVHMLPYTLGACVSSLLSGAFVNRTGLYTPPAVLGSVIATVGSALLATLAVTSSPGHWIGYQILASFGVSMAIAQGYISIEVALGKATSSIGLAAMLASQSFGASVFVAVGNTILQDSLLKAAEKAGLRGVDIAQVMGAGATEFRVLVPAQYLPAILQAYNSSLQKLFYSVIPLVALSVVVSCFLGWKRIAVEGRLSEGSLADSDER</sequence>
<dbReference type="PANTHER" id="PTHR23501">
    <property type="entry name" value="MAJOR FACILITATOR SUPERFAMILY"/>
    <property type="match status" value="1"/>
</dbReference>
<feature type="transmembrane region" description="Helical" evidence="5">
    <location>
        <begin position="151"/>
        <end position="172"/>
    </location>
</feature>
<reference evidence="7 8" key="1">
    <citation type="submission" date="2016-04" db="EMBL/GenBank/DDBJ databases">
        <title>A degradative enzymes factory behind the ericoid mycorrhizal symbiosis.</title>
        <authorList>
            <consortium name="DOE Joint Genome Institute"/>
            <person name="Martino E."/>
            <person name="Morin E."/>
            <person name="Grelet G."/>
            <person name="Kuo A."/>
            <person name="Kohler A."/>
            <person name="Daghino S."/>
            <person name="Barry K."/>
            <person name="Choi C."/>
            <person name="Cichocki N."/>
            <person name="Clum A."/>
            <person name="Copeland A."/>
            <person name="Hainaut M."/>
            <person name="Haridas S."/>
            <person name="Labutti K."/>
            <person name="Lindquist E."/>
            <person name="Lipzen A."/>
            <person name="Khouja H.-R."/>
            <person name="Murat C."/>
            <person name="Ohm R."/>
            <person name="Olson A."/>
            <person name="Spatafora J."/>
            <person name="Veneault-Fourrey C."/>
            <person name="Henrissat B."/>
            <person name="Grigoriev I."/>
            <person name="Martin F."/>
            <person name="Perotto S."/>
        </authorList>
    </citation>
    <scope>NUCLEOTIDE SEQUENCE [LARGE SCALE GENOMIC DNA]</scope>
    <source>
        <strain evidence="7 8">F</strain>
    </source>
</reference>
<dbReference type="GO" id="GO:0022857">
    <property type="term" value="F:transmembrane transporter activity"/>
    <property type="evidence" value="ECO:0007669"/>
    <property type="project" value="InterPro"/>
</dbReference>
<feature type="transmembrane region" description="Helical" evidence="5">
    <location>
        <begin position="63"/>
        <end position="81"/>
    </location>
</feature>
<organism evidence="7 8">
    <name type="scientific">Hyaloscypha variabilis (strain UAMH 11265 / GT02V1 / F)</name>
    <name type="common">Meliniomyces variabilis</name>
    <dbReference type="NCBI Taxonomy" id="1149755"/>
    <lineage>
        <taxon>Eukaryota</taxon>
        <taxon>Fungi</taxon>
        <taxon>Dikarya</taxon>
        <taxon>Ascomycota</taxon>
        <taxon>Pezizomycotina</taxon>
        <taxon>Leotiomycetes</taxon>
        <taxon>Helotiales</taxon>
        <taxon>Hyaloscyphaceae</taxon>
        <taxon>Hyaloscypha</taxon>
        <taxon>Hyaloscypha variabilis</taxon>
    </lineage>
</organism>
<evidence type="ECO:0000256" key="5">
    <source>
        <dbReference type="SAM" id="Phobius"/>
    </source>
</evidence>
<dbReference type="PANTHER" id="PTHR23501:SF49">
    <property type="entry name" value="MAJOR FACILITATOR SUPERFAMILY (MFS) PROFILE DOMAIN-CONTAINING PROTEIN"/>
    <property type="match status" value="1"/>
</dbReference>
<dbReference type="InterPro" id="IPR020846">
    <property type="entry name" value="MFS_dom"/>
</dbReference>
<feature type="transmembrane region" description="Helical" evidence="5">
    <location>
        <begin position="118"/>
        <end position="139"/>
    </location>
</feature>
<evidence type="ECO:0000256" key="2">
    <source>
        <dbReference type="ARBA" id="ARBA00022692"/>
    </source>
</evidence>
<dbReference type="PROSITE" id="PS50850">
    <property type="entry name" value="MFS"/>
    <property type="match status" value="1"/>
</dbReference>
<dbReference type="SUPFAM" id="SSF103473">
    <property type="entry name" value="MFS general substrate transporter"/>
    <property type="match status" value="1"/>
</dbReference>
<gene>
    <name evidence="7" type="ORF">L207DRAFT_558570</name>
</gene>
<feature type="transmembrane region" description="Helical" evidence="5">
    <location>
        <begin position="384"/>
        <end position="404"/>
    </location>
</feature>
<evidence type="ECO:0000256" key="4">
    <source>
        <dbReference type="ARBA" id="ARBA00023136"/>
    </source>
</evidence>
<dbReference type="AlphaFoldDB" id="A0A2J6QYP7"/>